<dbReference type="InterPro" id="IPR001196">
    <property type="entry name" value="Ribosomal_uL15_CS"/>
</dbReference>
<evidence type="ECO:0000256" key="2">
    <source>
        <dbReference type="ARBA" id="ARBA00022980"/>
    </source>
</evidence>
<dbReference type="PANTHER" id="PTHR12934">
    <property type="entry name" value="50S RIBOSOMAL PROTEIN L15"/>
    <property type="match status" value="1"/>
</dbReference>
<evidence type="ECO:0000256" key="1">
    <source>
        <dbReference type="ARBA" id="ARBA00007320"/>
    </source>
</evidence>
<evidence type="ECO:0000313" key="9">
    <source>
        <dbReference type="Proteomes" id="UP000034575"/>
    </source>
</evidence>
<evidence type="ECO:0000256" key="3">
    <source>
        <dbReference type="ARBA" id="ARBA00023274"/>
    </source>
</evidence>
<feature type="region of interest" description="Disordered" evidence="6">
    <location>
        <begin position="1"/>
        <end position="37"/>
    </location>
</feature>
<comment type="similarity">
    <text evidence="1 4 5">Belongs to the universal ribosomal protein uL15 family.</text>
</comment>
<evidence type="ECO:0000313" key="8">
    <source>
        <dbReference type="EMBL" id="KKU70812.1"/>
    </source>
</evidence>
<sequence length="149" mass="15928">MITLPKIKERKAKRLGRGRGSGKGGHTVGRGQKGQKARGSVGILFEGIKVKKSLIKKLPLQRGKGKNSPSPSPIIVKLAYLNLLPAGSKINLEILTKEGIVKRQDAEEFGLKILGDGDIKKKFTVEIPISKNAAKKIEAAGGQVIGSKK</sequence>
<keyword evidence="2 4" id="KW-0689">Ribosomal protein</keyword>
<evidence type="ECO:0000256" key="5">
    <source>
        <dbReference type="RuleBase" id="RU003888"/>
    </source>
</evidence>
<feature type="compositionally biased region" description="Gly residues" evidence="6">
    <location>
        <begin position="18"/>
        <end position="32"/>
    </location>
</feature>
<dbReference type="Gene3D" id="3.100.10.10">
    <property type="match status" value="1"/>
</dbReference>
<dbReference type="Pfam" id="PF00828">
    <property type="entry name" value="Ribosomal_L27A"/>
    <property type="match status" value="1"/>
</dbReference>
<feature type="domain" description="Large ribosomal subunit protein uL15/eL18" evidence="7">
    <location>
        <begin position="85"/>
        <end position="145"/>
    </location>
</feature>
<dbReference type="InterPro" id="IPR021131">
    <property type="entry name" value="Ribosomal_uL15/eL18"/>
</dbReference>
<dbReference type="InterPro" id="IPR036227">
    <property type="entry name" value="Ribosomal_uL15/eL18_sf"/>
</dbReference>
<keyword evidence="4" id="KW-0694">RNA-binding</keyword>
<evidence type="ECO:0000256" key="4">
    <source>
        <dbReference type="HAMAP-Rule" id="MF_01341"/>
    </source>
</evidence>
<dbReference type="GO" id="GO:0019843">
    <property type="term" value="F:rRNA binding"/>
    <property type="evidence" value="ECO:0007669"/>
    <property type="project" value="UniProtKB-UniRule"/>
</dbReference>
<dbReference type="GO" id="GO:0022625">
    <property type="term" value="C:cytosolic large ribosomal subunit"/>
    <property type="evidence" value="ECO:0007669"/>
    <property type="project" value="TreeGrafter"/>
</dbReference>
<keyword evidence="4" id="KW-0699">rRNA-binding</keyword>
<keyword evidence="3 4" id="KW-0687">Ribonucleoprotein</keyword>
<dbReference type="PANTHER" id="PTHR12934:SF11">
    <property type="entry name" value="LARGE RIBOSOMAL SUBUNIT PROTEIN UL15M"/>
    <property type="match status" value="1"/>
</dbReference>
<gene>
    <name evidence="4" type="primary">rplO</name>
    <name evidence="8" type="ORF">UX95_C0013G0003</name>
</gene>
<accession>A0A0G1SMW8</accession>
<comment type="function">
    <text evidence="4">Binds to the 23S rRNA.</text>
</comment>
<dbReference type="Proteomes" id="UP000034575">
    <property type="component" value="Unassembled WGS sequence"/>
</dbReference>
<dbReference type="SUPFAM" id="SSF52080">
    <property type="entry name" value="Ribosomal proteins L15p and L18e"/>
    <property type="match status" value="1"/>
</dbReference>
<name>A0A0G1SMW8_9BACT</name>
<dbReference type="HAMAP" id="MF_01341">
    <property type="entry name" value="Ribosomal_uL15"/>
    <property type="match status" value="1"/>
</dbReference>
<dbReference type="GO" id="GO:0003735">
    <property type="term" value="F:structural constituent of ribosome"/>
    <property type="evidence" value="ECO:0007669"/>
    <property type="project" value="InterPro"/>
</dbReference>
<protein>
    <recommendedName>
        <fullName evidence="4">Large ribosomal subunit protein uL15</fullName>
    </recommendedName>
</protein>
<proteinExistence type="inferred from homology"/>
<dbReference type="PROSITE" id="PS00475">
    <property type="entry name" value="RIBOSOMAL_L15"/>
    <property type="match status" value="1"/>
</dbReference>
<organism evidence="8 9">
    <name type="scientific">Candidatus Woesebacteria bacterium GW2011_GWD1_47_21</name>
    <dbReference type="NCBI Taxonomy" id="1618594"/>
    <lineage>
        <taxon>Bacteria</taxon>
        <taxon>Candidatus Woeseibacteriota</taxon>
    </lineage>
</organism>
<dbReference type="InterPro" id="IPR030878">
    <property type="entry name" value="Ribosomal_uL15"/>
</dbReference>
<evidence type="ECO:0000259" key="7">
    <source>
        <dbReference type="Pfam" id="PF00828"/>
    </source>
</evidence>
<dbReference type="GO" id="GO:0006412">
    <property type="term" value="P:translation"/>
    <property type="evidence" value="ECO:0007669"/>
    <property type="project" value="UniProtKB-UniRule"/>
</dbReference>
<feature type="compositionally biased region" description="Basic residues" evidence="6">
    <location>
        <begin position="8"/>
        <end position="17"/>
    </location>
</feature>
<dbReference type="AlphaFoldDB" id="A0A0G1SMW8"/>
<comment type="caution">
    <text evidence="8">The sequence shown here is derived from an EMBL/GenBank/DDBJ whole genome shotgun (WGS) entry which is preliminary data.</text>
</comment>
<dbReference type="EMBL" id="LCOD01000013">
    <property type="protein sequence ID" value="KKU70812.1"/>
    <property type="molecule type" value="Genomic_DNA"/>
</dbReference>
<dbReference type="InterPro" id="IPR005749">
    <property type="entry name" value="Ribosomal_uL15_bac-type"/>
</dbReference>
<comment type="subunit">
    <text evidence="4">Part of the 50S ribosomal subunit.</text>
</comment>
<reference evidence="8 9" key="1">
    <citation type="journal article" date="2015" name="Nature">
        <title>rRNA introns, odd ribosomes, and small enigmatic genomes across a large radiation of phyla.</title>
        <authorList>
            <person name="Brown C.T."/>
            <person name="Hug L.A."/>
            <person name="Thomas B.C."/>
            <person name="Sharon I."/>
            <person name="Castelle C.J."/>
            <person name="Singh A."/>
            <person name="Wilkins M.J."/>
            <person name="Williams K.H."/>
            <person name="Banfield J.F."/>
        </authorList>
    </citation>
    <scope>NUCLEOTIDE SEQUENCE [LARGE SCALE GENOMIC DNA]</scope>
</reference>
<evidence type="ECO:0000256" key="6">
    <source>
        <dbReference type="SAM" id="MobiDB-lite"/>
    </source>
</evidence>